<accession>A0AA36G6R5</accession>
<gene>
    <name evidence="2" type="ORF">MSPICULIGERA_LOCUS18359</name>
</gene>
<feature type="non-terminal residue" evidence="2">
    <location>
        <position position="1"/>
    </location>
</feature>
<sequence>MLKNHLVYLNGALGAGINILLMYFIITDHQPSYERSEYSRAIIWEMHSIDTRELGYLGPIYLYPDATGVDRVLWKNFIGSAGCMLIMVSLYTAIWVFGIRLFFFIRGSLVSAQTKKIQLQLMQLLVIQATVPLIFEYAPCLMCVWGGYIGIPFTKEYSLYGMVFISAYAPVDAISSIVGFPIYRRRLLKCARRRKIYSTGGTTMKSSNDSAA</sequence>
<dbReference type="PANTHER" id="PTHR45907">
    <property type="entry name" value="SERPENTINE RECEPTOR, CLASS J"/>
    <property type="match status" value="1"/>
</dbReference>
<dbReference type="InterPro" id="IPR019423">
    <property type="entry name" value="7TM_GPCR_serpentine_rcpt_Srj"/>
</dbReference>
<dbReference type="AlphaFoldDB" id="A0AA36G6R5"/>
<dbReference type="EMBL" id="CATQJA010002659">
    <property type="protein sequence ID" value="CAJ0580158.1"/>
    <property type="molecule type" value="Genomic_DNA"/>
</dbReference>
<comment type="caution">
    <text evidence="2">The sequence shown here is derived from an EMBL/GenBank/DDBJ whole genome shotgun (WGS) entry which is preliminary data.</text>
</comment>
<proteinExistence type="predicted"/>
<dbReference type="Proteomes" id="UP001177023">
    <property type="component" value="Unassembled WGS sequence"/>
</dbReference>
<name>A0AA36G6R5_9BILA</name>
<feature type="transmembrane region" description="Helical" evidence="1">
    <location>
        <begin position="157"/>
        <end position="183"/>
    </location>
</feature>
<dbReference type="InterPro" id="IPR019428">
    <property type="entry name" value="7TM_GPCR_serpentine_rcpt_Str"/>
</dbReference>
<feature type="transmembrane region" description="Helical" evidence="1">
    <location>
        <begin position="77"/>
        <end position="103"/>
    </location>
</feature>
<reference evidence="2" key="1">
    <citation type="submission" date="2023-06" db="EMBL/GenBank/DDBJ databases">
        <authorList>
            <person name="Delattre M."/>
        </authorList>
    </citation>
    <scope>NUCLEOTIDE SEQUENCE</scope>
    <source>
        <strain evidence="2">AF72</strain>
    </source>
</reference>
<organism evidence="2 3">
    <name type="scientific">Mesorhabditis spiculigera</name>
    <dbReference type="NCBI Taxonomy" id="96644"/>
    <lineage>
        <taxon>Eukaryota</taxon>
        <taxon>Metazoa</taxon>
        <taxon>Ecdysozoa</taxon>
        <taxon>Nematoda</taxon>
        <taxon>Chromadorea</taxon>
        <taxon>Rhabditida</taxon>
        <taxon>Rhabditina</taxon>
        <taxon>Rhabditomorpha</taxon>
        <taxon>Rhabditoidea</taxon>
        <taxon>Rhabditidae</taxon>
        <taxon>Mesorhabditinae</taxon>
        <taxon>Mesorhabditis</taxon>
    </lineage>
</organism>
<feature type="transmembrane region" description="Helical" evidence="1">
    <location>
        <begin position="7"/>
        <end position="26"/>
    </location>
</feature>
<protein>
    <submittedName>
        <fullName evidence="2">Uncharacterized protein</fullName>
    </submittedName>
</protein>
<evidence type="ECO:0000313" key="2">
    <source>
        <dbReference type="EMBL" id="CAJ0580158.1"/>
    </source>
</evidence>
<evidence type="ECO:0000256" key="1">
    <source>
        <dbReference type="SAM" id="Phobius"/>
    </source>
</evidence>
<keyword evidence="3" id="KW-1185">Reference proteome</keyword>
<keyword evidence="1" id="KW-0812">Transmembrane</keyword>
<evidence type="ECO:0000313" key="3">
    <source>
        <dbReference type="Proteomes" id="UP001177023"/>
    </source>
</evidence>
<dbReference type="PANTHER" id="PTHR45907:SF22">
    <property type="entry name" value="G PROTEIN-COUPLED RECEPTOR"/>
    <property type="match status" value="1"/>
</dbReference>
<keyword evidence="1" id="KW-0472">Membrane</keyword>
<keyword evidence="1" id="KW-1133">Transmembrane helix</keyword>
<feature type="transmembrane region" description="Helical" evidence="1">
    <location>
        <begin position="124"/>
        <end position="151"/>
    </location>
</feature>
<dbReference type="Pfam" id="PF10326">
    <property type="entry name" value="7TM_GPCR_Str"/>
    <property type="match status" value="1"/>
</dbReference>